<reference evidence="1" key="1">
    <citation type="journal article" date="2007" name="Science">
        <title>Draft genome of the filarial nematode parasite Brugia malayi.</title>
        <authorList>
            <person name="Ghedin E."/>
            <person name="Wang S."/>
            <person name="Spiro D."/>
            <person name="Caler E."/>
            <person name="Zhao Q."/>
            <person name="Crabtree J."/>
            <person name="Allen J.E."/>
            <person name="Delcher A.L."/>
            <person name="Guiliano D.B."/>
            <person name="Miranda-Saavedra D."/>
            <person name="Angiuoli S.V."/>
            <person name="Creasy T."/>
            <person name="Amedeo P."/>
            <person name="Haas B."/>
            <person name="El-Sayed N.M."/>
            <person name="Wortman J.R."/>
            <person name="Feldblyum T."/>
            <person name="Tallon L."/>
            <person name="Schatz M."/>
            <person name="Shumway M."/>
            <person name="Koo H."/>
            <person name="Salzberg S.L."/>
            <person name="Schobel S."/>
            <person name="Pertea M."/>
            <person name="Pop M."/>
            <person name="White O."/>
            <person name="Barton G.J."/>
            <person name="Carlow C.K."/>
            <person name="Crawford M.J."/>
            <person name="Daub J."/>
            <person name="Dimmic M.W."/>
            <person name="Estes C.F."/>
            <person name="Foster J.M."/>
            <person name="Ganatra M."/>
            <person name="Gregory W.F."/>
            <person name="Johnson N.M."/>
            <person name="Jin J."/>
            <person name="Komuniecki R."/>
            <person name="Korf I."/>
            <person name="Kumar S."/>
            <person name="Laney S."/>
            <person name="Li B.W."/>
            <person name="Li W."/>
            <person name="Lindblom T.H."/>
            <person name="Lustigman S."/>
            <person name="Ma D."/>
            <person name="Maina C.V."/>
            <person name="Martin D.M."/>
            <person name="McCarter J.P."/>
            <person name="McReynolds L."/>
            <person name="Mitreva M."/>
            <person name="Nutman T.B."/>
            <person name="Parkinson J."/>
            <person name="Peregrin-Alvarez J.M."/>
            <person name="Poole C."/>
            <person name="Ren Q."/>
            <person name="Saunders L."/>
            <person name="Sluder A.E."/>
            <person name="Smith K."/>
            <person name="Stanke M."/>
            <person name="Unnasch T.R."/>
            <person name="Ware J."/>
            <person name="Wei A.D."/>
            <person name="Weil G."/>
            <person name="Williams D.J."/>
            <person name="Zhang Y."/>
            <person name="Williams S.A."/>
            <person name="Fraser-Liggett C."/>
            <person name="Slatko B."/>
            <person name="Blaxter M.L."/>
            <person name="Scott A.L."/>
        </authorList>
    </citation>
    <scope>NUCLEOTIDE SEQUENCE</scope>
    <source>
        <strain evidence="1">FR3</strain>
    </source>
</reference>
<protein>
    <submittedName>
        <fullName evidence="1">Bm10663</fullName>
    </submittedName>
</protein>
<organism evidence="1">
    <name type="scientific">Brugia malayi</name>
    <name type="common">Filarial nematode worm</name>
    <dbReference type="NCBI Taxonomy" id="6279"/>
    <lineage>
        <taxon>Eukaryota</taxon>
        <taxon>Metazoa</taxon>
        <taxon>Ecdysozoa</taxon>
        <taxon>Nematoda</taxon>
        <taxon>Chromadorea</taxon>
        <taxon>Rhabditida</taxon>
        <taxon>Spirurina</taxon>
        <taxon>Spiruromorpha</taxon>
        <taxon>Filarioidea</taxon>
        <taxon>Onchocercidae</taxon>
        <taxon>Brugia</taxon>
    </lineage>
</organism>
<reference evidence="1" key="2">
    <citation type="submission" date="2012-12" db="EMBL/GenBank/DDBJ databases">
        <authorList>
            <consortium name="WormBase Consortium"/>
            <person name="Ghedin E."/>
            <person name="Paulini M."/>
        </authorList>
    </citation>
    <scope>NUCLEOTIDE SEQUENCE</scope>
    <source>
        <strain evidence="1">FR3</strain>
    </source>
</reference>
<sequence>MRCVDVYEVCRIGTRDRDSVLPKAIDGAAIGIDDDGVDDDDNNNDDNVAVNDDDNNREGFCGNGFAIETCDIGLSC</sequence>
<name>A0A1I9G758_BRUMA</name>
<evidence type="ECO:0000313" key="1">
    <source>
        <dbReference type="EMBL" id="CDQ03976.1"/>
    </source>
</evidence>
<gene>
    <name evidence="1" type="primary">Bm10663</name>
    <name evidence="1" type="ORF">BM_Bm10663</name>
</gene>
<accession>A0A1I9G758</accession>
<dbReference type="AlphaFoldDB" id="A0A1I9G758"/>
<proteinExistence type="predicted"/>
<dbReference type="EMBL" id="LN857004">
    <property type="protein sequence ID" value="CDQ03976.1"/>
    <property type="molecule type" value="Genomic_DNA"/>
</dbReference>